<dbReference type="PANTHER" id="PTHR32347:SF14">
    <property type="entry name" value="EFFLUX SYSTEM COMPONENT YKNX-RELATED"/>
    <property type="match status" value="1"/>
</dbReference>
<keyword evidence="6" id="KW-1185">Reference proteome</keyword>
<accession>A0A841R7A1</accession>
<gene>
    <name evidence="5" type="ORF">HNR50_000492</name>
</gene>
<feature type="transmembrane region" description="Helical" evidence="4">
    <location>
        <begin position="25"/>
        <end position="45"/>
    </location>
</feature>
<evidence type="ECO:0000256" key="4">
    <source>
        <dbReference type="SAM" id="Phobius"/>
    </source>
</evidence>
<keyword evidence="2 3" id="KW-0175">Coiled coil</keyword>
<name>A0A841R7A1_9SPIO</name>
<dbReference type="RefSeq" id="WP_184743222.1">
    <property type="nucleotide sequence ID" value="NZ_JACHGJ010000001.1"/>
</dbReference>
<keyword evidence="4" id="KW-0472">Membrane</keyword>
<dbReference type="SUPFAM" id="SSF111369">
    <property type="entry name" value="HlyD-like secretion proteins"/>
    <property type="match status" value="1"/>
</dbReference>
<reference evidence="5 6" key="1">
    <citation type="submission" date="2020-08" db="EMBL/GenBank/DDBJ databases">
        <title>Genomic Encyclopedia of Type Strains, Phase IV (KMG-IV): sequencing the most valuable type-strain genomes for metagenomic binning, comparative biology and taxonomic classification.</title>
        <authorList>
            <person name="Goeker M."/>
        </authorList>
    </citation>
    <scope>NUCLEOTIDE SEQUENCE [LARGE SCALE GENOMIC DNA]</scope>
    <source>
        <strain evidence="5 6">DSM 2461</strain>
    </source>
</reference>
<dbReference type="EMBL" id="JACHGJ010000001">
    <property type="protein sequence ID" value="MBB6478859.1"/>
    <property type="molecule type" value="Genomic_DNA"/>
</dbReference>
<dbReference type="Gene3D" id="2.40.420.20">
    <property type="match status" value="1"/>
</dbReference>
<dbReference type="Proteomes" id="UP000587760">
    <property type="component" value="Unassembled WGS sequence"/>
</dbReference>
<organism evidence="5 6">
    <name type="scientific">Spirochaeta isovalerica</name>
    <dbReference type="NCBI Taxonomy" id="150"/>
    <lineage>
        <taxon>Bacteria</taxon>
        <taxon>Pseudomonadati</taxon>
        <taxon>Spirochaetota</taxon>
        <taxon>Spirochaetia</taxon>
        <taxon>Spirochaetales</taxon>
        <taxon>Spirochaetaceae</taxon>
        <taxon>Spirochaeta</taxon>
    </lineage>
</organism>
<dbReference type="GO" id="GO:0030313">
    <property type="term" value="C:cell envelope"/>
    <property type="evidence" value="ECO:0007669"/>
    <property type="project" value="UniProtKB-SubCell"/>
</dbReference>
<dbReference type="InterPro" id="IPR050465">
    <property type="entry name" value="UPF0194_transport"/>
</dbReference>
<evidence type="ECO:0000256" key="3">
    <source>
        <dbReference type="SAM" id="Coils"/>
    </source>
</evidence>
<evidence type="ECO:0000313" key="5">
    <source>
        <dbReference type="EMBL" id="MBB6478859.1"/>
    </source>
</evidence>
<feature type="coiled-coil region" evidence="3">
    <location>
        <begin position="115"/>
        <end position="244"/>
    </location>
</feature>
<comment type="caution">
    <text evidence="5">The sequence shown here is derived from an EMBL/GenBank/DDBJ whole genome shotgun (WGS) entry which is preliminary data.</text>
</comment>
<evidence type="ECO:0000313" key="6">
    <source>
        <dbReference type="Proteomes" id="UP000587760"/>
    </source>
</evidence>
<dbReference type="Gene3D" id="2.40.30.170">
    <property type="match status" value="1"/>
</dbReference>
<sequence length="430" mass="46897">MAELRKIIQVEESSPLISGSRKKKAYISAAVVALLVASVLVAIFLNTKSSIKQIGDYTVAEVTTGSFTTSTEASGTVVLPTQVSIVNMETGYAKEIYVNEGDSITESTILAVLDVPDLEEQRDDLMDELETQQIALEEIKLSGEYTLRELDLSLQRIEEDIAEGEEAVQTEKELMELKSSRASDYEEAVDALQSLYEQKEDLLLSKEKTERSNELSLKKQEAQIASLEVSLKRVQKDIEDASITSPIAGDILSLEENLMVPGSLIEQNTALFTVADTRDVYIDLEVYEQYSSYLEVGGSVELVISNNVVEGEIKQIGRVASMSSDGLAATVTVRVRPVGVSELTPGASAVADIPLGTTEDALLLPRGSYLTTGSQKYVYRIDGSRAYKTTVVFGEIQGSQVEVLSGLEAGDQIIISSYQDYIDQDVIEVN</sequence>
<keyword evidence="4" id="KW-1133">Transmembrane helix</keyword>
<dbReference type="AlphaFoldDB" id="A0A841R7A1"/>
<dbReference type="PANTHER" id="PTHR32347">
    <property type="entry name" value="EFFLUX SYSTEM COMPONENT YKNX-RELATED"/>
    <property type="match status" value="1"/>
</dbReference>
<keyword evidence="4" id="KW-0812">Transmembrane</keyword>
<dbReference type="Gene3D" id="2.40.50.100">
    <property type="match status" value="1"/>
</dbReference>
<comment type="subcellular location">
    <subcellularLocation>
        <location evidence="1">Cell envelope</location>
    </subcellularLocation>
</comment>
<evidence type="ECO:0000256" key="2">
    <source>
        <dbReference type="ARBA" id="ARBA00023054"/>
    </source>
</evidence>
<dbReference type="Gene3D" id="1.10.287.470">
    <property type="entry name" value="Helix hairpin bin"/>
    <property type="match status" value="1"/>
</dbReference>
<protein>
    <submittedName>
        <fullName evidence="5">HlyD family secretion protein</fullName>
    </submittedName>
</protein>
<evidence type="ECO:0000256" key="1">
    <source>
        <dbReference type="ARBA" id="ARBA00004196"/>
    </source>
</evidence>
<proteinExistence type="predicted"/>